<keyword evidence="2" id="KW-1185">Reference proteome</keyword>
<dbReference type="AlphaFoldDB" id="A0A1C5A8Q3"/>
<name>A0A1C5A8Q3_9ACTN</name>
<organism evidence="1 2">
    <name type="scientific">Micromonospora matsumotoense</name>
    <dbReference type="NCBI Taxonomy" id="121616"/>
    <lineage>
        <taxon>Bacteria</taxon>
        <taxon>Bacillati</taxon>
        <taxon>Actinomycetota</taxon>
        <taxon>Actinomycetes</taxon>
        <taxon>Micromonosporales</taxon>
        <taxon>Micromonosporaceae</taxon>
        <taxon>Micromonospora</taxon>
    </lineage>
</organism>
<accession>A0A1C5A8Q3</accession>
<dbReference type="EMBL" id="FMCU01000014">
    <property type="protein sequence ID" value="SCF41577.1"/>
    <property type="molecule type" value="Genomic_DNA"/>
</dbReference>
<evidence type="ECO:0000313" key="2">
    <source>
        <dbReference type="Proteomes" id="UP000198797"/>
    </source>
</evidence>
<proteinExistence type="predicted"/>
<evidence type="ECO:0008006" key="3">
    <source>
        <dbReference type="Google" id="ProtNLM"/>
    </source>
</evidence>
<reference evidence="2" key="1">
    <citation type="submission" date="2016-06" db="EMBL/GenBank/DDBJ databases">
        <authorList>
            <person name="Varghese N."/>
            <person name="Submissions Spin"/>
        </authorList>
    </citation>
    <scope>NUCLEOTIDE SEQUENCE [LARGE SCALE GENOMIC DNA]</scope>
    <source>
        <strain evidence="2">DSM 44100</strain>
    </source>
</reference>
<dbReference type="Proteomes" id="UP000198797">
    <property type="component" value="Unassembled WGS sequence"/>
</dbReference>
<evidence type="ECO:0000313" key="1">
    <source>
        <dbReference type="EMBL" id="SCF41577.1"/>
    </source>
</evidence>
<sequence length="150" mass="16864">MVHRTTFSPHYGHFVLRDVWCDAGDEGESRQDAEDQVAGASTYEICVRVLSDAFKVGLELRTWASEPAPDSGLWDESRQLELHCPTGELIVEVVTSGAVMEVSPPQGAGVYGVRVHRRQADTQEFLIELWWRTPLPPADDDEDFYGDVWT</sequence>
<gene>
    <name evidence="1" type="ORF">GA0070216_114161</name>
</gene>
<protein>
    <recommendedName>
        <fullName evidence="3">Immunity protein 21</fullName>
    </recommendedName>
</protein>